<dbReference type="Gene3D" id="3.40.50.2300">
    <property type="match status" value="1"/>
</dbReference>
<keyword evidence="5" id="KW-1185">Reference proteome</keyword>
<dbReference type="PROSITE" id="PS50110">
    <property type="entry name" value="RESPONSE_REGULATORY"/>
    <property type="match status" value="1"/>
</dbReference>
<keyword evidence="1" id="KW-0597">Phosphoprotein</keyword>
<dbReference type="SUPFAM" id="SSF48452">
    <property type="entry name" value="TPR-like"/>
    <property type="match status" value="1"/>
</dbReference>
<gene>
    <name evidence="4" type="ORF">DC094_19175</name>
</gene>
<feature type="modified residue" description="4-aspartylphosphate" evidence="1">
    <location>
        <position position="57"/>
    </location>
</feature>
<organism evidence="4 5">
    <name type="scientific">Pelagibaculum spongiae</name>
    <dbReference type="NCBI Taxonomy" id="2080658"/>
    <lineage>
        <taxon>Bacteria</taxon>
        <taxon>Pseudomonadati</taxon>
        <taxon>Pseudomonadota</taxon>
        <taxon>Gammaproteobacteria</taxon>
        <taxon>Oceanospirillales</taxon>
        <taxon>Pelagibaculum</taxon>
    </lineage>
</organism>
<dbReference type="InterPro" id="IPR001789">
    <property type="entry name" value="Sig_transdc_resp-reg_receiver"/>
</dbReference>
<feature type="repeat" description="TPR" evidence="2">
    <location>
        <begin position="163"/>
        <end position="196"/>
    </location>
</feature>
<protein>
    <recommendedName>
        <fullName evidence="3">Response regulatory domain-containing protein</fullName>
    </recommendedName>
</protein>
<dbReference type="InterPro" id="IPR052048">
    <property type="entry name" value="ST_Response_Regulator"/>
</dbReference>
<sequence>MQLSDLQVLVVDDFADFRQAIRRMLEQLGVASIDQASDGEKAISLLQKKRYDLVLSDYNLGDNKDGQQILEEVRHKQLLPHNSIYLMVTAENTSEMVMGALEYQPDGYLTKPFSKDALHLRVTRSLKRKQVLCAIDQALDQQNYSKAIALCDELIASKPALAPMVHKTKGQVLYLLGEYQKAADLYQMVLQEKPLPWATLGLARSLFQLQQYEEAEKILRKTIAQYPRMVESYDWLGKIHMACENYEDAQKVFQSGIQISPKAILRQRMLAEAAERNEDWQVADRAWKRAVQLGVHSVHRSPDDYYRRAWVLVSRSQVEGGLNMVRGLADVPKLFRDLRKIYSGFHDIQAQAWLVEGLVEQELGNTDCSDFVRRAEQHLIHYEAELNPDLKASMVEAFRGLGFDDQADALLKKTQVA</sequence>
<evidence type="ECO:0000313" key="5">
    <source>
        <dbReference type="Proteomes" id="UP000244906"/>
    </source>
</evidence>
<dbReference type="SMART" id="SM00028">
    <property type="entry name" value="TPR"/>
    <property type="match status" value="3"/>
</dbReference>
<dbReference type="InterPro" id="IPR011006">
    <property type="entry name" value="CheY-like_superfamily"/>
</dbReference>
<keyword evidence="2" id="KW-0802">TPR repeat</keyword>
<name>A0A2V1GW90_9GAMM</name>
<dbReference type="Pfam" id="PF12895">
    <property type="entry name" value="ANAPC3"/>
    <property type="match status" value="1"/>
</dbReference>
<feature type="repeat" description="TPR" evidence="2">
    <location>
        <begin position="230"/>
        <end position="263"/>
    </location>
</feature>
<dbReference type="RefSeq" id="WP_116688738.1">
    <property type="nucleotide sequence ID" value="NZ_CAWNYD010000011.1"/>
</dbReference>
<dbReference type="PANTHER" id="PTHR43228:SF1">
    <property type="entry name" value="TWO-COMPONENT RESPONSE REGULATOR ARR22"/>
    <property type="match status" value="1"/>
</dbReference>
<dbReference type="CDD" id="cd17589">
    <property type="entry name" value="REC_TPR"/>
    <property type="match status" value="1"/>
</dbReference>
<evidence type="ECO:0000256" key="1">
    <source>
        <dbReference type="PROSITE-ProRule" id="PRU00169"/>
    </source>
</evidence>
<reference evidence="4 5" key="1">
    <citation type="submission" date="2018-04" db="EMBL/GenBank/DDBJ databases">
        <title>Thalassorhabdus spongiae gen. nov., sp. nov., isolated from a marine sponge in South-West Iceland.</title>
        <authorList>
            <person name="Knobloch S."/>
            <person name="Daussin A."/>
            <person name="Johannsson R."/>
            <person name="Marteinsson V.T."/>
        </authorList>
    </citation>
    <scope>NUCLEOTIDE SEQUENCE [LARGE SCALE GENOMIC DNA]</scope>
    <source>
        <strain evidence="4 5">Hp12</strain>
    </source>
</reference>
<comment type="caution">
    <text evidence="4">The sequence shown here is derived from an EMBL/GenBank/DDBJ whole genome shotgun (WGS) entry which is preliminary data.</text>
</comment>
<proteinExistence type="predicted"/>
<evidence type="ECO:0000259" key="3">
    <source>
        <dbReference type="PROSITE" id="PS50110"/>
    </source>
</evidence>
<evidence type="ECO:0000313" key="4">
    <source>
        <dbReference type="EMBL" id="PVZ64983.1"/>
    </source>
</evidence>
<accession>A0A2V1GW90</accession>
<dbReference type="Proteomes" id="UP000244906">
    <property type="component" value="Unassembled WGS sequence"/>
</dbReference>
<evidence type="ECO:0000256" key="2">
    <source>
        <dbReference type="PROSITE-ProRule" id="PRU00339"/>
    </source>
</evidence>
<dbReference type="GO" id="GO:0000160">
    <property type="term" value="P:phosphorelay signal transduction system"/>
    <property type="evidence" value="ECO:0007669"/>
    <property type="project" value="InterPro"/>
</dbReference>
<dbReference type="AlphaFoldDB" id="A0A2V1GW90"/>
<dbReference type="PROSITE" id="PS50005">
    <property type="entry name" value="TPR"/>
    <property type="match status" value="2"/>
</dbReference>
<feature type="domain" description="Response regulatory" evidence="3">
    <location>
        <begin position="7"/>
        <end position="126"/>
    </location>
</feature>
<dbReference type="SMART" id="SM00448">
    <property type="entry name" value="REC"/>
    <property type="match status" value="1"/>
</dbReference>
<dbReference type="InterPro" id="IPR019734">
    <property type="entry name" value="TPR_rpt"/>
</dbReference>
<dbReference type="SUPFAM" id="SSF52172">
    <property type="entry name" value="CheY-like"/>
    <property type="match status" value="1"/>
</dbReference>
<dbReference type="Pfam" id="PF13181">
    <property type="entry name" value="TPR_8"/>
    <property type="match status" value="1"/>
</dbReference>
<dbReference type="PANTHER" id="PTHR43228">
    <property type="entry name" value="TWO-COMPONENT RESPONSE REGULATOR"/>
    <property type="match status" value="1"/>
</dbReference>
<dbReference type="EMBL" id="QDDL01000011">
    <property type="protein sequence ID" value="PVZ64983.1"/>
    <property type="molecule type" value="Genomic_DNA"/>
</dbReference>
<dbReference type="Pfam" id="PF00072">
    <property type="entry name" value="Response_reg"/>
    <property type="match status" value="1"/>
</dbReference>
<dbReference type="OrthoDB" id="7298659at2"/>
<dbReference type="Gene3D" id="1.25.40.10">
    <property type="entry name" value="Tetratricopeptide repeat domain"/>
    <property type="match status" value="2"/>
</dbReference>
<dbReference type="InterPro" id="IPR011990">
    <property type="entry name" value="TPR-like_helical_dom_sf"/>
</dbReference>